<dbReference type="OrthoDB" id="8939918at2759"/>
<sequence length="67" mass="7545">MKFNKAKCKVLHLGQDNPKHKYRLGGEWIESSPEEKDLGMLVDEKLNVTQQCALTAQKANCILGCIE</sequence>
<gene>
    <name evidence="1" type="ORF">llap_503</name>
</gene>
<accession>A0A2I0UT16</accession>
<dbReference type="PANTHER" id="PTHR33332">
    <property type="entry name" value="REVERSE TRANSCRIPTASE DOMAIN-CONTAINING PROTEIN"/>
    <property type="match status" value="1"/>
</dbReference>
<reference evidence="2" key="1">
    <citation type="submission" date="2017-11" db="EMBL/GenBank/DDBJ databases">
        <authorList>
            <person name="Lima N.C."/>
            <person name="Parody-Merino A.M."/>
            <person name="Battley P.F."/>
            <person name="Fidler A.E."/>
            <person name="Prosdocimi F."/>
        </authorList>
    </citation>
    <scope>NUCLEOTIDE SEQUENCE [LARGE SCALE GENOMIC DNA]</scope>
</reference>
<protein>
    <recommendedName>
        <fullName evidence="3">Rna-directed dna polymerase from mobile element jockey-like</fullName>
    </recommendedName>
</protein>
<dbReference type="EMBL" id="KZ505641">
    <property type="protein sequence ID" value="PKU49191.1"/>
    <property type="molecule type" value="Genomic_DNA"/>
</dbReference>
<dbReference type="PRINTS" id="PR01345">
    <property type="entry name" value="CERVTRCPTASE"/>
</dbReference>
<evidence type="ECO:0000313" key="1">
    <source>
        <dbReference type="EMBL" id="PKU49191.1"/>
    </source>
</evidence>
<reference evidence="2" key="2">
    <citation type="submission" date="2017-12" db="EMBL/GenBank/DDBJ databases">
        <title>Genome sequence of the Bar-tailed Godwit (Limosa lapponica baueri).</title>
        <authorList>
            <person name="Lima N.C.B."/>
            <person name="Parody-Merino A.M."/>
            <person name="Battley P.F."/>
            <person name="Fidler A.E."/>
            <person name="Prosdocimi F."/>
        </authorList>
    </citation>
    <scope>NUCLEOTIDE SEQUENCE [LARGE SCALE GENOMIC DNA]</scope>
</reference>
<dbReference type="AlphaFoldDB" id="A0A2I0UT16"/>
<proteinExistence type="predicted"/>
<dbReference type="Proteomes" id="UP000233556">
    <property type="component" value="Unassembled WGS sequence"/>
</dbReference>
<keyword evidence="2" id="KW-1185">Reference proteome</keyword>
<organism evidence="1 2">
    <name type="scientific">Limosa lapponica baueri</name>
    <dbReference type="NCBI Taxonomy" id="1758121"/>
    <lineage>
        <taxon>Eukaryota</taxon>
        <taxon>Metazoa</taxon>
        <taxon>Chordata</taxon>
        <taxon>Craniata</taxon>
        <taxon>Vertebrata</taxon>
        <taxon>Euteleostomi</taxon>
        <taxon>Archelosauria</taxon>
        <taxon>Archosauria</taxon>
        <taxon>Dinosauria</taxon>
        <taxon>Saurischia</taxon>
        <taxon>Theropoda</taxon>
        <taxon>Coelurosauria</taxon>
        <taxon>Aves</taxon>
        <taxon>Neognathae</taxon>
        <taxon>Neoaves</taxon>
        <taxon>Charadriiformes</taxon>
        <taxon>Scolopacidae</taxon>
        <taxon>Limosa</taxon>
    </lineage>
</organism>
<evidence type="ECO:0008006" key="3">
    <source>
        <dbReference type="Google" id="ProtNLM"/>
    </source>
</evidence>
<name>A0A2I0UT16_LIMLA</name>
<evidence type="ECO:0000313" key="2">
    <source>
        <dbReference type="Proteomes" id="UP000233556"/>
    </source>
</evidence>